<dbReference type="Pfam" id="PF02798">
    <property type="entry name" value="GST_N"/>
    <property type="match status" value="1"/>
</dbReference>
<protein>
    <recommendedName>
        <fullName evidence="4">glutathione transferase</fullName>
        <ecNumber evidence="4">2.5.1.18</ecNumber>
    </recommendedName>
</protein>
<dbReference type="OrthoDB" id="422574at2759"/>
<evidence type="ECO:0000313" key="10">
    <source>
        <dbReference type="Ensembl" id="ENSATEP00000003803.1"/>
    </source>
</evidence>
<evidence type="ECO:0000256" key="7">
    <source>
        <dbReference type="ARBA" id="ARBA00047960"/>
    </source>
</evidence>
<sequence length="241" mass="27639">MALELYLDLYSQPCRSVYLFAKKNNIAFDFKKITLFDAEQYGEEFGKISMLRKVPALRDGDFCLAESVAILLYLAEKFQTPDFWYPADLQQRARVNEYLSWQHSAIRPHGSKVFWLRLMIPKALGMDVPQEKMDAALDDLNGSLKLIEEKFIQDKAFIAGDHISLADLVAIVEIMQPVGAGLDVFEGRPKLSAWRDRVQAAIGKELFDDAHQTILQAQDRVMLMEDSKLQMFKPKIVKLFM</sequence>
<accession>A0A3Q1HFS6</accession>
<feature type="domain" description="GST N-terminal" evidence="8">
    <location>
        <begin position="1"/>
        <end position="82"/>
    </location>
</feature>
<evidence type="ECO:0000313" key="11">
    <source>
        <dbReference type="Proteomes" id="UP000265040"/>
    </source>
</evidence>
<organism evidence="10 11">
    <name type="scientific">Anabas testudineus</name>
    <name type="common">Climbing perch</name>
    <name type="synonym">Anthias testudineus</name>
    <dbReference type="NCBI Taxonomy" id="64144"/>
    <lineage>
        <taxon>Eukaryota</taxon>
        <taxon>Metazoa</taxon>
        <taxon>Chordata</taxon>
        <taxon>Craniata</taxon>
        <taxon>Vertebrata</taxon>
        <taxon>Euteleostomi</taxon>
        <taxon>Actinopterygii</taxon>
        <taxon>Neopterygii</taxon>
        <taxon>Teleostei</taxon>
        <taxon>Neoteleostei</taxon>
        <taxon>Acanthomorphata</taxon>
        <taxon>Anabantaria</taxon>
        <taxon>Anabantiformes</taxon>
        <taxon>Anabantoidei</taxon>
        <taxon>Anabantidae</taxon>
        <taxon>Anabas</taxon>
    </lineage>
</organism>
<dbReference type="Proteomes" id="UP000265040">
    <property type="component" value="Chromosome 1"/>
</dbReference>
<dbReference type="PROSITE" id="PS50405">
    <property type="entry name" value="GST_CTER"/>
    <property type="match status" value="1"/>
</dbReference>
<dbReference type="Gene3D" id="3.40.30.10">
    <property type="entry name" value="Glutaredoxin"/>
    <property type="match status" value="1"/>
</dbReference>
<feature type="domain" description="GST C-terminal" evidence="9">
    <location>
        <begin position="88"/>
        <end position="221"/>
    </location>
</feature>
<evidence type="ECO:0000256" key="5">
    <source>
        <dbReference type="ARBA" id="ARBA00022490"/>
    </source>
</evidence>
<dbReference type="InterPro" id="IPR004045">
    <property type="entry name" value="Glutathione_S-Trfase_N"/>
</dbReference>
<dbReference type="GO" id="GO:0006749">
    <property type="term" value="P:glutathione metabolic process"/>
    <property type="evidence" value="ECO:0007669"/>
    <property type="project" value="TreeGrafter"/>
</dbReference>
<name>A0A3Q1HFS6_ANATE</name>
<reference evidence="10" key="2">
    <citation type="submission" date="2025-08" db="UniProtKB">
        <authorList>
            <consortium name="Ensembl"/>
        </authorList>
    </citation>
    <scope>IDENTIFICATION</scope>
</reference>
<comment type="catalytic activity">
    <reaction evidence="7">
        <text>RX + glutathione = an S-substituted glutathione + a halide anion + H(+)</text>
        <dbReference type="Rhea" id="RHEA:16437"/>
        <dbReference type="ChEBI" id="CHEBI:15378"/>
        <dbReference type="ChEBI" id="CHEBI:16042"/>
        <dbReference type="ChEBI" id="CHEBI:17792"/>
        <dbReference type="ChEBI" id="CHEBI:57925"/>
        <dbReference type="ChEBI" id="CHEBI:90779"/>
        <dbReference type="EC" id="2.5.1.18"/>
    </reaction>
</comment>
<keyword evidence="6" id="KW-0808">Transferase</keyword>
<keyword evidence="5" id="KW-0963">Cytoplasm</keyword>
<dbReference type="PANTHER" id="PTHR43917:SF9">
    <property type="entry name" value="GLUTATHIONE S-TRANSFERASE THETA-1"/>
    <property type="match status" value="1"/>
</dbReference>
<reference evidence="10" key="3">
    <citation type="submission" date="2025-09" db="UniProtKB">
        <authorList>
            <consortium name="Ensembl"/>
        </authorList>
    </citation>
    <scope>IDENTIFICATION</scope>
</reference>
<dbReference type="InterPro" id="IPR051369">
    <property type="entry name" value="GST_Theta"/>
</dbReference>
<dbReference type="FunFam" id="1.20.1050.10:FF:000008">
    <property type="entry name" value="Glutathione S-transferase theta-1"/>
    <property type="match status" value="1"/>
</dbReference>
<dbReference type="CTD" id="393556"/>
<dbReference type="GO" id="GO:0004364">
    <property type="term" value="F:glutathione transferase activity"/>
    <property type="evidence" value="ECO:0007669"/>
    <property type="project" value="UniProtKB-EC"/>
</dbReference>
<dbReference type="InParanoid" id="A0A3Q1HFS6"/>
<dbReference type="SFLD" id="SFLDS00019">
    <property type="entry name" value="Glutathione_Transferase_(cytos"/>
    <property type="match status" value="1"/>
</dbReference>
<dbReference type="PANTHER" id="PTHR43917">
    <property type="match status" value="1"/>
</dbReference>
<dbReference type="RefSeq" id="XP_026215846.1">
    <property type="nucleotide sequence ID" value="XM_026360061.1"/>
</dbReference>
<evidence type="ECO:0000259" key="8">
    <source>
        <dbReference type="PROSITE" id="PS50404"/>
    </source>
</evidence>
<comment type="subunit">
    <text evidence="3">Homodimer.</text>
</comment>
<evidence type="ECO:0000256" key="4">
    <source>
        <dbReference type="ARBA" id="ARBA00012452"/>
    </source>
</evidence>
<dbReference type="STRING" id="64144.ENSATEP00000003803"/>
<dbReference type="AlphaFoldDB" id="A0A3Q1HFS6"/>
<dbReference type="CDD" id="cd03183">
    <property type="entry name" value="GST_C_Theta"/>
    <property type="match status" value="1"/>
</dbReference>
<dbReference type="GeneTree" id="ENSGT00940000163205"/>
<dbReference type="FunFam" id="3.40.30.10:FF:000176">
    <property type="entry name" value="Glutathione S-transferase theta-1"/>
    <property type="match status" value="1"/>
</dbReference>
<comment type="similarity">
    <text evidence="2">Belongs to the GST superfamily. Theta family.</text>
</comment>
<dbReference type="InterPro" id="IPR040075">
    <property type="entry name" value="GST_N_Theta"/>
</dbReference>
<dbReference type="InterPro" id="IPR036249">
    <property type="entry name" value="Thioredoxin-like_sf"/>
</dbReference>
<evidence type="ECO:0000256" key="3">
    <source>
        <dbReference type="ARBA" id="ARBA00011738"/>
    </source>
</evidence>
<dbReference type="InterPro" id="IPR036282">
    <property type="entry name" value="Glutathione-S-Trfase_C_sf"/>
</dbReference>
<dbReference type="GeneID" id="113162074"/>
<reference evidence="10" key="1">
    <citation type="submission" date="2021-04" db="EMBL/GenBank/DDBJ databases">
        <authorList>
            <consortium name="Wellcome Sanger Institute Data Sharing"/>
        </authorList>
    </citation>
    <scope>NUCLEOTIDE SEQUENCE [LARGE SCALE GENOMIC DNA]</scope>
</reference>
<dbReference type="SFLD" id="SFLDG00358">
    <property type="entry name" value="Main_(cytGST)"/>
    <property type="match status" value="1"/>
</dbReference>
<dbReference type="GO" id="GO:0005737">
    <property type="term" value="C:cytoplasm"/>
    <property type="evidence" value="ECO:0007669"/>
    <property type="project" value="UniProtKB-SubCell"/>
</dbReference>
<dbReference type="OMA" id="CQYRVDE"/>
<keyword evidence="11" id="KW-1185">Reference proteome</keyword>
<proteinExistence type="inferred from homology"/>
<dbReference type="InterPro" id="IPR004046">
    <property type="entry name" value="GST_C"/>
</dbReference>
<dbReference type="SFLD" id="SFLDG01153">
    <property type="entry name" value="Main.4:_Theta-like"/>
    <property type="match status" value="1"/>
</dbReference>
<dbReference type="PROSITE" id="PS50404">
    <property type="entry name" value="GST_NTER"/>
    <property type="match status" value="1"/>
</dbReference>
<evidence type="ECO:0000256" key="6">
    <source>
        <dbReference type="ARBA" id="ARBA00022679"/>
    </source>
</evidence>
<evidence type="ECO:0000259" key="9">
    <source>
        <dbReference type="PROSITE" id="PS50405"/>
    </source>
</evidence>
<evidence type="ECO:0000256" key="2">
    <source>
        <dbReference type="ARBA" id="ARBA00009899"/>
    </source>
</evidence>
<dbReference type="InterPro" id="IPR040077">
    <property type="entry name" value="GST_C_Theta"/>
</dbReference>
<dbReference type="Gene3D" id="1.20.1050.10">
    <property type="match status" value="1"/>
</dbReference>
<dbReference type="Ensembl" id="ENSATET00000003838.3">
    <property type="protein sequence ID" value="ENSATEP00000003803.1"/>
    <property type="gene ID" value="ENSATEG00000002681.3"/>
</dbReference>
<dbReference type="SUPFAM" id="SSF47616">
    <property type="entry name" value="GST C-terminal domain-like"/>
    <property type="match status" value="1"/>
</dbReference>
<dbReference type="CDD" id="cd03050">
    <property type="entry name" value="GST_N_Theta"/>
    <property type="match status" value="1"/>
</dbReference>
<evidence type="ECO:0000256" key="1">
    <source>
        <dbReference type="ARBA" id="ARBA00004496"/>
    </source>
</evidence>
<comment type="subcellular location">
    <subcellularLocation>
        <location evidence="1">Cytoplasm</location>
    </subcellularLocation>
</comment>
<dbReference type="Pfam" id="PF00043">
    <property type="entry name" value="GST_C"/>
    <property type="match status" value="1"/>
</dbReference>
<dbReference type="EC" id="2.5.1.18" evidence="4"/>
<dbReference type="SUPFAM" id="SSF52833">
    <property type="entry name" value="Thioredoxin-like"/>
    <property type="match status" value="1"/>
</dbReference>
<dbReference type="InterPro" id="IPR010987">
    <property type="entry name" value="Glutathione-S-Trfase_C-like"/>
</dbReference>
<dbReference type="InterPro" id="IPR040079">
    <property type="entry name" value="Glutathione_S-Trfase"/>
</dbReference>